<keyword evidence="4" id="KW-1185">Reference proteome</keyword>
<keyword evidence="3" id="KW-0808">Transferase</keyword>
<keyword evidence="1" id="KW-0663">Pyridoxal phosphate</keyword>
<dbReference type="SUPFAM" id="SSF53383">
    <property type="entry name" value="PLP-dependent transferases"/>
    <property type="match status" value="1"/>
</dbReference>
<proteinExistence type="predicted"/>
<organism evidence="3 4">
    <name type="scientific">Rhodohalobacter sulfatireducens</name>
    <dbReference type="NCBI Taxonomy" id="2911366"/>
    <lineage>
        <taxon>Bacteria</taxon>
        <taxon>Pseudomonadati</taxon>
        <taxon>Balneolota</taxon>
        <taxon>Balneolia</taxon>
        <taxon>Balneolales</taxon>
        <taxon>Balneolaceae</taxon>
        <taxon>Rhodohalobacter</taxon>
    </lineage>
</organism>
<accession>A0ABS9KC81</accession>
<dbReference type="InterPro" id="IPR015421">
    <property type="entry name" value="PyrdxlP-dep_Trfase_major"/>
</dbReference>
<dbReference type="EMBL" id="JAKLWS010000007">
    <property type="protein sequence ID" value="MCG2588451.1"/>
    <property type="molecule type" value="Genomic_DNA"/>
</dbReference>
<evidence type="ECO:0000259" key="2">
    <source>
        <dbReference type="Pfam" id="PF00266"/>
    </source>
</evidence>
<dbReference type="Proteomes" id="UP001165366">
    <property type="component" value="Unassembled WGS sequence"/>
</dbReference>
<protein>
    <submittedName>
        <fullName evidence="3">Aminotransferase class V-fold PLP-dependent enzyme</fullName>
    </submittedName>
</protein>
<dbReference type="InterPro" id="IPR015422">
    <property type="entry name" value="PyrdxlP-dep_Trfase_small"/>
</dbReference>
<dbReference type="Pfam" id="PF00266">
    <property type="entry name" value="Aminotran_5"/>
    <property type="match status" value="1"/>
</dbReference>
<keyword evidence="3" id="KW-0032">Aminotransferase</keyword>
<gene>
    <name evidence="3" type="ORF">L6773_07745</name>
</gene>
<dbReference type="InterPro" id="IPR015424">
    <property type="entry name" value="PyrdxlP-dep_Trfase"/>
</dbReference>
<feature type="domain" description="Aminotransferase class V" evidence="2">
    <location>
        <begin position="57"/>
        <end position="373"/>
    </location>
</feature>
<dbReference type="PANTHER" id="PTHR43586">
    <property type="entry name" value="CYSTEINE DESULFURASE"/>
    <property type="match status" value="1"/>
</dbReference>
<dbReference type="GO" id="GO:0008483">
    <property type="term" value="F:transaminase activity"/>
    <property type="evidence" value="ECO:0007669"/>
    <property type="project" value="UniProtKB-KW"/>
</dbReference>
<dbReference type="Gene3D" id="3.40.640.10">
    <property type="entry name" value="Type I PLP-dependent aspartate aminotransferase-like (Major domain)"/>
    <property type="match status" value="1"/>
</dbReference>
<dbReference type="Gene3D" id="3.90.1150.10">
    <property type="entry name" value="Aspartate Aminotransferase, domain 1"/>
    <property type="match status" value="1"/>
</dbReference>
<dbReference type="InterPro" id="IPR000192">
    <property type="entry name" value="Aminotrans_V_dom"/>
</dbReference>
<sequence>MKCQKELFRLPDNQHYLNCSYLSPLLRSVEKAGIDGVQGKRHPWNIKPNDFFENSDIVRREFSNLIHAGNPQQIALMPSVSYGMAAVAKNLPHKKGGEIVVAGEQFPSNVYPWMRFCKDHNCTLKIVEPPSDIKNRGERWNQRILESISDDTILVALGGVHWTDGTHFDLEQIGFLARENNALFVIDGTQSVGALPFDVNSIQPDALICAGYKWLMGPYGTSLGYFGERLLDGSPLEEGWIVRKNSENFGGLVDYEEEYQPGALRFDMGERSQFINLPMMAEALKQVNRWTPEAIQSYCKNLCSETIRELRENGFRIEDENWRGHHMFGVRLPNHISMEKLNDKFSEHNIHVSVRGSSVRVSPHLYNDEKDVEVFREALLSLS</sequence>
<evidence type="ECO:0000313" key="3">
    <source>
        <dbReference type="EMBL" id="MCG2588451.1"/>
    </source>
</evidence>
<evidence type="ECO:0000256" key="1">
    <source>
        <dbReference type="ARBA" id="ARBA00022898"/>
    </source>
</evidence>
<dbReference type="RefSeq" id="WP_237853293.1">
    <property type="nucleotide sequence ID" value="NZ_JAKLWS010000007.1"/>
</dbReference>
<name>A0ABS9KC81_9BACT</name>
<dbReference type="PANTHER" id="PTHR43586:SF15">
    <property type="entry name" value="BLR3095 PROTEIN"/>
    <property type="match status" value="1"/>
</dbReference>
<evidence type="ECO:0000313" key="4">
    <source>
        <dbReference type="Proteomes" id="UP001165366"/>
    </source>
</evidence>
<reference evidence="3" key="2">
    <citation type="submission" date="2024-05" db="EMBL/GenBank/DDBJ databases">
        <title>Rhodohalobacter halophilus gen. nov., sp. nov., a moderately halophilic member of the family Balneolaceae.</title>
        <authorList>
            <person name="Xia J."/>
        </authorList>
    </citation>
    <scope>NUCLEOTIDE SEQUENCE</scope>
    <source>
        <strain evidence="3">WB101</strain>
    </source>
</reference>
<reference evidence="3" key="1">
    <citation type="submission" date="2022-01" db="EMBL/GenBank/DDBJ databases">
        <authorList>
            <person name="Wang Y."/>
        </authorList>
    </citation>
    <scope>NUCLEOTIDE SEQUENCE</scope>
    <source>
        <strain evidence="3">WB101</strain>
    </source>
</reference>
<comment type="caution">
    <text evidence="3">The sequence shown here is derived from an EMBL/GenBank/DDBJ whole genome shotgun (WGS) entry which is preliminary data.</text>
</comment>